<dbReference type="EC" id="2.7.1.2" evidence="6"/>
<dbReference type="PANTHER" id="PTHR47690">
    <property type="entry name" value="GLUCOKINASE"/>
    <property type="match status" value="1"/>
</dbReference>
<keyword evidence="2" id="KW-0547">Nucleotide-binding</keyword>
<organism evidence="6 7">
    <name type="scientific">Dyella kyungheensis</name>
    <dbReference type="NCBI Taxonomy" id="1242174"/>
    <lineage>
        <taxon>Bacteria</taxon>
        <taxon>Pseudomonadati</taxon>
        <taxon>Pseudomonadota</taxon>
        <taxon>Gammaproteobacteria</taxon>
        <taxon>Lysobacterales</taxon>
        <taxon>Rhodanobacteraceae</taxon>
        <taxon>Dyella</taxon>
    </lineage>
</organism>
<sequence length="334" mass="35055">MGAPIIAGTLGRQSRPVSPFLAADVGGTHARIGLVVPDVATGQPDIVFYKVYRCAEHASLAEILCSFCRDHSVHPDALVLACAGFVEHGVVINESLAWPVLLDRLRIEGGFASIDVLNDFEAFAHAVGHFGEENSTLIVDGVANPDGPVAVVGPGTGLGAALWLPGRPARVLHTEAGHMELAARPGIEQTIRAQLGPVDGYVPYDRVLSGPGLLRLYRALAAVQGVPATFADPGEITAMALAGMDALATQTVDQFCRWLGAFCGDVAIAFNASGGVCLAGGFLARITSILRSGPFTERFLDKGVMRSFLNSTPVFVVEHGQLGVQGAANWRLAR</sequence>
<dbReference type="Pfam" id="PF02685">
    <property type="entry name" value="Glucokinase"/>
    <property type="match status" value="1"/>
</dbReference>
<dbReference type="EMBL" id="JADIKC010000011">
    <property type="protein sequence ID" value="MBM7123398.1"/>
    <property type="molecule type" value="Genomic_DNA"/>
</dbReference>
<dbReference type="GO" id="GO:0004340">
    <property type="term" value="F:glucokinase activity"/>
    <property type="evidence" value="ECO:0007669"/>
    <property type="project" value="UniProtKB-EC"/>
</dbReference>
<dbReference type="PANTHER" id="PTHR47690:SF1">
    <property type="entry name" value="GLUCOKINASE"/>
    <property type="match status" value="1"/>
</dbReference>
<dbReference type="NCBIfam" id="NF009073">
    <property type="entry name" value="PRK12408.1"/>
    <property type="match status" value="1"/>
</dbReference>
<evidence type="ECO:0000313" key="7">
    <source>
        <dbReference type="Proteomes" id="UP001430065"/>
    </source>
</evidence>
<dbReference type="InterPro" id="IPR043129">
    <property type="entry name" value="ATPase_NBD"/>
</dbReference>
<comment type="similarity">
    <text evidence="5">Belongs to the bacterial glucokinase family.</text>
</comment>
<evidence type="ECO:0000256" key="1">
    <source>
        <dbReference type="ARBA" id="ARBA00022679"/>
    </source>
</evidence>
<gene>
    <name evidence="6" type="ORF">ISP20_19705</name>
</gene>
<dbReference type="SUPFAM" id="SSF53067">
    <property type="entry name" value="Actin-like ATPase domain"/>
    <property type="match status" value="1"/>
</dbReference>
<dbReference type="Gene3D" id="3.40.367.20">
    <property type="match status" value="1"/>
</dbReference>
<keyword evidence="3" id="KW-0418">Kinase</keyword>
<dbReference type="Gene3D" id="3.30.420.40">
    <property type="match status" value="1"/>
</dbReference>
<keyword evidence="4" id="KW-0067">ATP-binding</keyword>
<reference evidence="6 7" key="1">
    <citation type="submission" date="2020-10" db="EMBL/GenBank/DDBJ databases">
        <title>Phylogeny of dyella-like bacteria.</title>
        <authorList>
            <person name="Fu J."/>
        </authorList>
    </citation>
    <scope>NUCLEOTIDE SEQUENCE [LARGE SCALE GENOMIC DNA]</scope>
    <source>
        <strain evidence="6 7">THG-B117</strain>
    </source>
</reference>
<protein>
    <submittedName>
        <fullName evidence="6">Glucokinase</fullName>
        <ecNumber evidence="6">2.7.1.2</ecNumber>
    </submittedName>
</protein>
<proteinExistence type="inferred from homology"/>
<dbReference type="InterPro" id="IPR003836">
    <property type="entry name" value="Glucokinase"/>
</dbReference>
<dbReference type="InterPro" id="IPR050201">
    <property type="entry name" value="Bacterial_glucokinase"/>
</dbReference>
<evidence type="ECO:0000256" key="4">
    <source>
        <dbReference type="ARBA" id="ARBA00022840"/>
    </source>
</evidence>
<dbReference type="RefSeq" id="WP_204637850.1">
    <property type="nucleotide sequence ID" value="NZ_CP183983.1"/>
</dbReference>
<evidence type="ECO:0000256" key="5">
    <source>
        <dbReference type="RuleBase" id="RU004046"/>
    </source>
</evidence>
<evidence type="ECO:0000256" key="3">
    <source>
        <dbReference type="ARBA" id="ARBA00022777"/>
    </source>
</evidence>
<keyword evidence="1 6" id="KW-0808">Transferase</keyword>
<dbReference type="CDD" id="cd24008">
    <property type="entry name" value="ASKHA_NBD_GLK"/>
    <property type="match status" value="1"/>
</dbReference>
<name>A0ABS2JZ93_9GAMM</name>
<evidence type="ECO:0000256" key="2">
    <source>
        <dbReference type="ARBA" id="ARBA00022741"/>
    </source>
</evidence>
<keyword evidence="7" id="KW-1185">Reference proteome</keyword>
<comment type="caution">
    <text evidence="6">The sequence shown here is derived from an EMBL/GenBank/DDBJ whole genome shotgun (WGS) entry which is preliminary data.</text>
</comment>
<evidence type="ECO:0000313" key="6">
    <source>
        <dbReference type="EMBL" id="MBM7123398.1"/>
    </source>
</evidence>
<dbReference type="Proteomes" id="UP001430065">
    <property type="component" value="Unassembled WGS sequence"/>
</dbReference>
<accession>A0ABS2JZ93</accession>